<dbReference type="GO" id="GO:0020037">
    <property type="term" value="F:heme binding"/>
    <property type="evidence" value="ECO:0007669"/>
    <property type="project" value="InterPro"/>
</dbReference>
<dbReference type="InterPro" id="IPR036396">
    <property type="entry name" value="Cyt_P450_sf"/>
</dbReference>
<dbReference type="HOGENOM" id="CLU_834167_0_0_1"/>
<evidence type="ECO:0000313" key="2">
    <source>
        <dbReference type="EMBL" id="EUN30815.1"/>
    </source>
</evidence>
<dbReference type="Proteomes" id="UP000054337">
    <property type="component" value="Unassembled WGS sequence"/>
</dbReference>
<dbReference type="PANTHER" id="PTHR24305:SF166">
    <property type="entry name" value="CYTOCHROME P450 12A4, MITOCHONDRIAL-RELATED"/>
    <property type="match status" value="1"/>
</dbReference>
<dbReference type="EMBL" id="KI968703">
    <property type="protein sequence ID" value="EUN30815.1"/>
    <property type="molecule type" value="Genomic_DNA"/>
</dbReference>
<comment type="similarity">
    <text evidence="1">Belongs to the cytochrome P450 family.</text>
</comment>
<organism evidence="2 3">
    <name type="scientific">Bipolaris victoriae (strain FI3)</name>
    <name type="common">Victoria blight of oats agent</name>
    <name type="synonym">Cochliobolus victoriae</name>
    <dbReference type="NCBI Taxonomy" id="930091"/>
    <lineage>
        <taxon>Eukaryota</taxon>
        <taxon>Fungi</taxon>
        <taxon>Dikarya</taxon>
        <taxon>Ascomycota</taxon>
        <taxon>Pezizomycotina</taxon>
        <taxon>Dothideomycetes</taxon>
        <taxon>Pleosporomycetidae</taxon>
        <taxon>Pleosporales</taxon>
        <taxon>Pleosporineae</taxon>
        <taxon>Pleosporaceae</taxon>
        <taxon>Bipolaris</taxon>
    </lineage>
</organism>
<keyword evidence="3" id="KW-1185">Reference proteome</keyword>
<dbReference type="PANTHER" id="PTHR24305">
    <property type="entry name" value="CYTOCHROME P450"/>
    <property type="match status" value="1"/>
</dbReference>
<dbReference type="SUPFAM" id="SSF48264">
    <property type="entry name" value="Cytochrome P450"/>
    <property type="match status" value="1"/>
</dbReference>
<name>W7EY35_BIPV3</name>
<dbReference type="OrthoDB" id="1470350at2759"/>
<gene>
    <name evidence="2" type="ORF">COCVIDRAFT_34632</name>
</gene>
<dbReference type="Gene3D" id="1.10.630.10">
    <property type="entry name" value="Cytochrome P450"/>
    <property type="match status" value="2"/>
</dbReference>
<dbReference type="AlphaFoldDB" id="W7EY35"/>
<sequence length="333" mass="38075">MKDIPNDGLVVFRGIFHTTTLMPTSTEALADVFVHKSYSFGKPPFRKTIMKKIIGKSLVTPDGEEHRQMRKSITSAFHFRNIRDLYPMFWAKSTEFQMGHYSTQGTMDMIGLGGLGRGIDSLQHSDDELVNIYQQIFEPTKEKVLYFLSHIFLSPWMVEQLPWGLNNGLKFGMIRLRKICIQSHLRLEIYKYIPDPEVLLSSAFDVAGLLESMLYLNCVCNEVLRLFPTIPIIMRVAIRDTTVEGHHIPVGTTIHIVPCQEFVPERWIHKETGRPTMRGGAESNYSFLTFSHGPKKLYCWRARWKKVVAGGTITSKPVNGMRLKLQPVEWGSG</sequence>
<dbReference type="GO" id="GO:0005506">
    <property type="term" value="F:iron ion binding"/>
    <property type="evidence" value="ECO:0007669"/>
    <property type="project" value="InterPro"/>
</dbReference>
<accession>W7EY35</accession>
<dbReference type="GO" id="GO:0016705">
    <property type="term" value="F:oxidoreductase activity, acting on paired donors, with incorporation or reduction of molecular oxygen"/>
    <property type="evidence" value="ECO:0007669"/>
    <property type="project" value="InterPro"/>
</dbReference>
<reference evidence="2 3" key="1">
    <citation type="journal article" date="2013" name="PLoS Genet.">
        <title>Comparative genome structure, secondary metabolite, and effector coding capacity across Cochliobolus pathogens.</title>
        <authorList>
            <person name="Condon B.J."/>
            <person name="Leng Y."/>
            <person name="Wu D."/>
            <person name="Bushley K.E."/>
            <person name="Ohm R.A."/>
            <person name="Otillar R."/>
            <person name="Martin J."/>
            <person name="Schackwitz W."/>
            <person name="Grimwood J."/>
            <person name="MohdZainudin N."/>
            <person name="Xue C."/>
            <person name="Wang R."/>
            <person name="Manning V.A."/>
            <person name="Dhillon B."/>
            <person name="Tu Z.J."/>
            <person name="Steffenson B.J."/>
            <person name="Salamov A."/>
            <person name="Sun H."/>
            <person name="Lowry S."/>
            <person name="LaButti K."/>
            <person name="Han J."/>
            <person name="Copeland A."/>
            <person name="Lindquist E."/>
            <person name="Barry K."/>
            <person name="Schmutz J."/>
            <person name="Baker S.E."/>
            <person name="Ciuffetti L.M."/>
            <person name="Grigoriev I.V."/>
            <person name="Zhong S."/>
            <person name="Turgeon B.G."/>
        </authorList>
    </citation>
    <scope>NUCLEOTIDE SEQUENCE [LARGE SCALE GENOMIC DNA]</scope>
    <source>
        <strain evidence="2 3">FI3</strain>
    </source>
</reference>
<protein>
    <recommendedName>
        <fullName evidence="4">Cytochrome P450</fullName>
    </recommendedName>
</protein>
<dbReference type="InterPro" id="IPR001128">
    <property type="entry name" value="Cyt_P450"/>
</dbReference>
<evidence type="ECO:0000313" key="3">
    <source>
        <dbReference type="Proteomes" id="UP000054337"/>
    </source>
</evidence>
<dbReference type="Pfam" id="PF00067">
    <property type="entry name" value="p450"/>
    <property type="match status" value="1"/>
</dbReference>
<evidence type="ECO:0008006" key="4">
    <source>
        <dbReference type="Google" id="ProtNLM"/>
    </source>
</evidence>
<dbReference type="RefSeq" id="XP_014560396.1">
    <property type="nucleotide sequence ID" value="XM_014704910.1"/>
</dbReference>
<dbReference type="GO" id="GO:0004497">
    <property type="term" value="F:monooxygenase activity"/>
    <property type="evidence" value="ECO:0007669"/>
    <property type="project" value="InterPro"/>
</dbReference>
<dbReference type="InterPro" id="IPR050121">
    <property type="entry name" value="Cytochrome_P450_monoxygenase"/>
</dbReference>
<dbReference type="GeneID" id="26255503"/>
<evidence type="ECO:0000256" key="1">
    <source>
        <dbReference type="ARBA" id="ARBA00010617"/>
    </source>
</evidence>
<proteinExistence type="inferred from homology"/>